<dbReference type="InterPro" id="IPR013324">
    <property type="entry name" value="RNA_pol_sigma_r3/r4-like"/>
</dbReference>
<keyword evidence="4" id="KW-0804">Transcription</keyword>
<dbReference type="Gene3D" id="1.10.1740.10">
    <property type="match status" value="1"/>
</dbReference>
<dbReference type="InterPro" id="IPR013249">
    <property type="entry name" value="RNA_pol_sigma70_r4_t2"/>
</dbReference>
<keyword evidence="2" id="KW-0805">Transcription regulation</keyword>
<name>A0ABT8LIF5_9BACT</name>
<dbReference type="RefSeq" id="WP_346761494.1">
    <property type="nucleotide sequence ID" value="NZ_JAUJEB010000008.1"/>
</dbReference>
<dbReference type="Pfam" id="PF04542">
    <property type="entry name" value="Sigma70_r2"/>
    <property type="match status" value="1"/>
</dbReference>
<dbReference type="PANTHER" id="PTHR43133:SF46">
    <property type="entry name" value="RNA POLYMERASE SIGMA-70 FACTOR ECF SUBFAMILY"/>
    <property type="match status" value="1"/>
</dbReference>
<evidence type="ECO:0000256" key="1">
    <source>
        <dbReference type="ARBA" id="ARBA00010641"/>
    </source>
</evidence>
<dbReference type="CDD" id="cd06171">
    <property type="entry name" value="Sigma70_r4"/>
    <property type="match status" value="1"/>
</dbReference>
<feature type="domain" description="RNA polymerase sigma factor 70 region 4 type 2" evidence="6">
    <location>
        <begin position="111"/>
        <end position="162"/>
    </location>
</feature>
<dbReference type="NCBIfam" id="TIGR02937">
    <property type="entry name" value="sigma70-ECF"/>
    <property type="match status" value="1"/>
</dbReference>
<dbReference type="InterPro" id="IPR013325">
    <property type="entry name" value="RNA_pol_sigma_r2"/>
</dbReference>
<dbReference type="InterPro" id="IPR036388">
    <property type="entry name" value="WH-like_DNA-bd_sf"/>
</dbReference>
<keyword evidence="3" id="KW-0731">Sigma factor</keyword>
<dbReference type="InterPro" id="IPR014284">
    <property type="entry name" value="RNA_pol_sigma-70_dom"/>
</dbReference>
<proteinExistence type="inferred from homology"/>
<dbReference type="NCBIfam" id="TIGR02985">
    <property type="entry name" value="Sig70_bacteroi1"/>
    <property type="match status" value="1"/>
</dbReference>
<evidence type="ECO:0000313" key="8">
    <source>
        <dbReference type="Proteomes" id="UP001172083"/>
    </source>
</evidence>
<dbReference type="EMBL" id="JAUJEB010000008">
    <property type="protein sequence ID" value="MDN5216156.1"/>
    <property type="molecule type" value="Genomic_DNA"/>
</dbReference>
<keyword evidence="8" id="KW-1185">Reference proteome</keyword>
<protein>
    <submittedName>
        <fullName evidence="7">RNA polymerase sigma-70 factor</fullName>
    </submittedName>
</protein>
<comment type="caution">
    <text evidence="7">The sequence shown here is derived from an EMBL/GenBank/DDBJ whole genome shotgun (WGS) entry which is preliminary data.</text>
</comment>
<feature type="domain" description="RNA polymerase sigma-70 region 2" evidence="5">
    <location>
        <begin position="16"/>
        <end position="80"/>
    </location>
</feature>
<evidence type="ECO:0000313" key="7">
    <source>
        <dbReference type="EMBL" id="MDN5216156.1"/>
    </source>
</evidence>
<evidence type="ECO:0000256" key="4">
    <source>
        <dbReference type="ARBA" id="ARBA00023163"/>
    </source>
</evidence>
<dbReference type="InterPro" id="IPR007627">
    <property type="entry name" value="RNA_pol_sigma70_r2"/>
</dbReference>
<comment type="similarity">
    <text evidence="1">Belongs to the sigma-70 factor family. ECF subfamily.</text>
</comment>
<dbReference type="InterPro" id="IPR039425">
    <property type="entry name" value="RNA_pol_sigma-70-like"/>
</dbReference>
<accession>A0ABT8LIF5</accession>
<evidence type="ECO:0000259" key="6">
    <source>
        <dbReference type="Pfam" id="PF08281"/>
    </source>
</evidence>
<dbReference type="Pfam" id="PF08281">
    <property type="entry name" value="Sigma70_r4_2"/>
    <property type="match status" value="1"/>
</dbReference>
<gene>
    <name evidence="7" type="ORF">QQ020_29080</name>
</gene>
<dbReference type="PANTHER" id="PTHR43133">
    <property type="entry name" value="RNA POLYMERASE ECF-TYPE SIGMA FACTO"/>
    <property type="match status" value="1"/>
</dbReference>
<evidence type="ECO:0000256" key="2">
    <source>
        <dbReference type="ARBA" id="ARBA00023015"/>
    </source>
</evidence>
<dbReference type="PRINTS" id="PR00038">
    <property type="entry name" value="HTHLUXR"/>
</dbReference>
<organism evidence="7 8">
    <name type="scientific">Agaribacillus aureus</name>
    <dbReference type="NCBI Taxonomy" id="3051825"/>
    <lineage>
        <taxon>Bacteria</taxon>
        <taxon>Pseudomonadati</taxon>
        <taxon>Bacteroidota</taxon>
        <taxon>Cytophagia</taxon>
        <taxon>Cytophagales</taxon>
        <taxon>Splendidivirgaceae</taxon>
        <taxon>Agaribacillus</taxon>
    </lineage>
</organism>
<dbReference type="InterPro" id="IPR000792">
    <property type="entry name" value="Tscrpt_reg_LuxR_C"/>
</dbReference>
<sequence>MMNIKTEPGFQQVYFQYYAALFNTAYKILNNRQVAEDVVQEVFLKLWEIRHKLRISSSLRSYLTRAVLNTSLNHLKKNKRLVHLEDVSQNNSAQNSDDPELRVTYNEIDNKLNQIISTLPPKCQLVFTLSRFEGMSNQEIADHMGITKKTVENQLNKALSKLREHLRPYTKLLTDLAILILSTLFSYIAWV</sequence>
<dbReference type="InterPro" id="IPR014327">
    <property type="entry name" value="RNA_pol_sigma70_bacteroid"/>
</dbReference>
<dbReference type="SUPFAM" id="SSF88946">
    <property type="entry name" value="Sigma2 domain of RNA polymerase sigma factors"/>
    <property type="match status" value="1"/>
</dbReference>
<reference evidence="7" key="1">
    <citation type="submission" date="2023-06" db="EMBL/GenBank/DDBJ databases">
        <title>Genomic of Agaribacillus aureum.</title>
        <authorList>
            <person name="Wang G."/>
        </authorList>
    </citation>
    <scope>NUCLEOTIDE SEQUENCE</scope>
    <source>
        <strain evidence="7">BMA12</strain>
    </source>
</reference>
<evidence type="ECO:0000259" key="5">
    <source>
        <dbReference type="Pfam" id="PF04542"/>
    </source>
</evidence>
<dbReference type="Gene3D" id="1.10.10.10">
    <property type="entry name" value="Winged helix-like DNA-binding domain superfamily/Winged helix DNA-binding domain"/>
    <property type="match status" value="1"/>
</dbReference>
<dbReference type="Proteomes" id="UP001172083">
    <property type="component" value="Unassembled WGS sequence"/>
</dbReference>
<dbReference type="SUPFAM" id="SSF88659">
    <property type="entry name" value="Sigma3 and sigma4 domains of RNA polymerase sigma factors"/>
    <property type="match status" value="1"/>
</dbReference>
<evidence type="ECO:0000256" key="3">
    <source>
        <dbReference type="ARBA" id="ARBA00023082"/>
    </source>
</evidence>